<dbReference type="GO" id="GO:0005829">
    <property type="term" value="C:cytosol"/>
    <property type="evidence" value="ECO:0007669"/>
    <property type="project" value="TreeGrafter"/>
</dbReference>
<keyword evidence="6" id="KW-0413">Isomerase</keyword>
<keyword evidence="5" id="KW-0520">NAD</keyword>
<dbReference type="NCBIfam" id="TIGR01179">
    <property type="entry name" value="galE"/>
    <property type="match status" value="1"/>
</dbReference>
<dbReference type="STRING" id="284592.Q6BVI2"/>
<comment type="similarity">
    <text evidence="9">In the N-terminal section; belongs to the NAD(P)-dependent epimerase/dehydratase family.</text>
</comment>
<comment type="pathway">
    <text evidence="4">Carbohydrate metabolism; hexose metabolism.</text>
</comment>
<dbReference type="CDD" id="cd05247">
    <property type="entry name" value="UDP_G4E_1_SDR_e"/>
    <property type="match status" value="1"/>
</dbReference>
<dbReference type="AlphaFoldDB" id="Q6BVI2"/>
<comment type="cofactor">
    <cofactor evidence="2">
        <name>NAD(+)</name>
        <dbReference type="ChEBI" id="CHEBI:57540"/>
    </cofactor>
</comment>
<protein>
    <submittedName>
        <fullName evidence="12">DEHA2C02464p</fullName>
    </submittedName>
</protein>
<dbReference type="GeneID" id="2900554"/>
<dbReference type="Pfam" id="PF16363">
    <property type="entry name" value="GDP_Man_Dehyd"/>
    <property type="match status" value="1"/>
</dbReference>
<comment type="similarity">
    <text evidence="10">In the C-terminal section; belongs to the aldose epimerase family.</text>
</comment>
<dbReference type="Gene3D" id="2.70.98.10">
    <property type="match status" value="1"/>
</dbReference>
<dbReference type="NCBIfam" id="NF007956">
    <property type="entry name" value="PRK10675.1"/>
    <property type="match status" value="1"/>
</dbReference>
<evidence type="ECO:0000256" key="10">
    <source>
        <dbReference type="ARBA" id="ARBA00038238"/>
    </source>
</evidence>
<dbReference type="Gene3D" id="3.90.25.10">
    <property type="entry name" value="UDP-galactose 4-epimerase, domain 1"/>
    <property type="match status" value="1"/>
</dbReference>
<name>Q6BVI2_DEBHA</name>
<evidence type="ECO:0000256" key="6">
    <source>
        <dbReference type="ARBA" id="ARBA00023235"/>
    </source>
</evidence>
<dbReference type="EMBL" id="CR382135">
    <property type="protein sequence ID" value="CAG85825.1"/>
    <property type="molecule type" value="Genomic_DNA"/>
</dbReference>
<dbReference type="KEGG" id="dha:DEHA2C02464g"/>
<dbReference type="InParanoid" id="Q6BVI2"/>
<dbReference type="Pfam" id="PF01263">
    <property type="entry name" value="Aldose_epim"/>
    <property type="match status" value="1"/>
</dbReference>
<reference evidence="12 13" key="1">
    <citation type="journal article" date="2004" name="Nature">
        <title>Genome evolution in yeasts.</title>
        <authorList>
            <consortium name="Genolevures"/>
            <person name="Dujon B."/>
            <person name="Sherman D."/>
            <person name="Fischer G."/>
            <person name="Durrens P."/>
            <person name="Casaregola S."/>
            <person name="Lafontaine I."/>
            <person name="de Montigny J."/>
            <person name="Marck C."/>
            <person name="Neuveglise C."/>
            <person name="Talla E."/>
            <person name="Goffard N."/>
            <person name="Frangeul L."/>
            <person name="Aigle M."/>
            <person name="Anthouard V."/>
            <person name="Babour A."/>
            <person name="Barbe V."/>
            <person name="Barnay S."/>
            <person name="Blanchin S."/>
            <person name="Beckerich J.M."/>
            <person name="Beyne E."/>
            <person name="Bleykasten C."/>
            <person name="Boisrame A."/>
            <person name="Boyer J."/>
            <person name="Cattolico L."/>
            <person name="Confanioleri F."/>
            <person name="de Daruvar A."/>
            <person name="Despons L."/>
            <person name="Fabre E."/>
            <person name="Fairhead C."/>
            <person name="Ferry-Dumazet H."/>
            <person name="Groppi A."/>
            <person name="Hantraye F."/>
            <person name="Hennequin C."/>
            <person name="Jauniaux N."/>
            <person name="Joyet P."/>
            <person name="Kachouri R."/>
            <person name="Kerrest A."/>
            <person name="Koszul R."/>
            <person name="Lemaire M."/>
            <person name="Lesur I."/>
            <person name="Ma L."/>
            <person name="Muller H."/>
            <person name="Nicaud J.M."/>
            <person name="Nikolski M."/>
            <person name="Oztas S."/>
            <person name="Ozier-Kalogeropoulos O."/>
            <person name="Pellenz S."/>
            <person name="Potier S."/>
            <person name="Richard G.F."/>
            <person name="Straub M.L."/>
            <person name="Suleau A."/>
            <person name="Swennene D."/>
            <person name="Tekaia F."/>
            <person name="Wesolowski-Louvel M."/>
            <person name="Westhof E."/>
            <person name="Wirth B."/>
            <person name="Zeniou-Meyer M."/>
            <person name="Zivanovic I."/>
            <person name="Bolotin-Fukuhara M."/>
            <person name="Thierry A."/>
            <person name="Bouchier C."/>
            <person name="Caudron B."/>
            <person name="Scarpelli C."/>
            <person name="Gaillardin C."/>
            <person name="Weissenbach J."/>
            <person name="Wincker P."/>
            <person name="Souciet J.L."/>
        </authorList>
    </citation>
    <scope>NUCLEOTIDE SEQUENCE [LARGE SCALE GENOMIC DNA]</scope>
    <source>
        <strain evidence="13">ATCC 36239 / CBS 767 / BCRC 21394 / JCM 1990 / NBRC 0083 / IGC 2968</strain>
    </source>
</reference>
<evidence type="ECO:0000256" key="8">
    <source>
        <dbReference type="ARBA" id="ARBA00037676"/>
    </source>
</evidence>
<comment type="function">
    <text evidence="8">Mutarotase converts alpha-aldose to the beta-anomer. It is active on D-glucose, L-arabinose, D-xylose, D-galactose, maltose and lactose.</text>
</comment>
<dbReference type="Gene3D" id="3.40.50.720">
    <property type="entry name" value="NAD(P)-binding Rossmann-like Domain"/>
    <property type="match status" value="1"/>
</dbReference>
<dbReference type="Proteomes" id="UP000000599">
    <property type="component" value="Chromosome C"/>
</dbReference>
<dbReference type="OrthoDB" id="9402762at2759"/>
<dbReference type="InterPro" id="IPR005886">
    <property type="entry name" value="UDP_G4E"/>
</dbReference>
<organism evidence="12 13">
    <name type="scientific">Debaryomyces hansenii (strain ATCC 36239 / CBS 767 / BCRC 21394 / JCM 1990 / NBRC 0083 / IGC 2968)</name>
    <name type="common">Yeast</name>
    <name type="synonym">Torulaspora hansenii</name>
    <dbReference type="NCBI Taxonomy" id="284592"/>
    <lineage>
        <taxon>Eukaryota</taxon>
        <taxon>Fungi</taxon>
        <taxon>Dikarya</taxon>
        <taxon>Ascomycota</taxon>
        <taxon>Saccharomycotina</taxon>
        <taxon>Pichiomycetes</taxon>
        <taxon>Debaryomycetaceae</taxon>
        <taxon>Debaryomyces</taxon>
    </lineage>
</organism>
<dbReference type="SUPFAM" id="SSF51735">
    <property type="entry name" value="NAD(P)-binding Rossmann-fold domains"/>
    <property type="match status" value="1"/>
</dbReference>
<keyword evidence="7" id="KW-0119">Carbohydrate metabolism</keyword>
<dbReference type="InterPro" id="IPR018052">
    <property type="entry name" value="Ald1_epimerase_CS"/>
</dbReference>
<dbReference type="InterPro" id="IPR014718">
    <property type="entry name" value="GH-type_carb-bd"/>
</dbReference>
<dbReference type="eggNOG" id="KOG1371">
    <property type="taxonomic scope" value="Eukaryota"/>
</dbReference>
<gene>
    <name evidence="12" type="ordered locus">DEHA2C02464g</name>
</gene>
<feature type="domain" description="NAD(P)-binding" evidence="11">
    <location>
        <begin position="7"/>
        <end position="334"/>
    </location>
</feature>
<evidence type="ECO:0000256" key="5">
    <source>
        <dbReference type="ARBA" id="ARBA00023027"/>
    </source>
</evidence>
<dbReference type="InterPro" id="IPR011013">
    <property type="entry name" value="Gal_mutarotase_sf_dom"/>
</dbReference>
<dbReference type="GO" id="GO:0030246">
    <property type="term" value="F:carbohydrate binding"/>
    <property type="evidence" value="ECO:0007669"/>
    <property type="project" value="InterPro"/>
</dbReference>
<dbReference type="InterPro" id="IPR008183">
    <property type="entry name" value="Aldose_1/G6P_1-epimerase"/>
</dbReference>
<evidence type="ECO:0000256" key="9">
    <source>
        <dbReference type="ARBA" id="ARBA00037955"/>
    </source>
</evidence>
<dbReference type="SUPFAM" id="SSF74650">
    <property type="entry name" value="Galactose mutarotase-like"/>
    <property type="match status" value="1"/>
</dbReference>
<evidence type="ECO:0000259" key="11">
    <source>
        <dbReference type="Pfam" id="PF16363"/>
    </source>
</evidence>
<comment type="catalytic activity">
    <reaction evidence="1">
        <text>UDP-alpha-D-glucose = UDP-alpha-D-galactose</text>
        <dbReference type="Rhea" id="RHEA:22168"/>
        <dbReference type="ChEBI" id="CHEBI:58885"/>
        <dbReference type="ChEBI" id="CHEBI:66914"/>
        <dbReference type="EC" id="5.1.3.2"/>
    </reaction>
</comment>
<dbReference type="InterPro" id="IPR047215">
    <property type="entry name" value="Galactose_mutarotase-like"/>
</dbReference>
<evidence type="ECO:0000313" key="13">
    <source>
        <dbReference type="Proteomes" id="UP000000599"/>
    </source>
</evidence>
<dbReference type="PANTHER" id="PTHR43725:SF47">
    <property type="entry name" value="UDP-GLUCOSE 4-EPIMERASE"/>
    <property type="match status" value="1"/>
</dbReference>
<dbReference type="GO" id="GO:0003978">
    <property type="term" value="F:UDP-glucose 4-epimerase activity"/>
    <property type="evidence" value="ECO:0007669"/>
    <property type="project" value="UniProtKB-EC"/>
</dbReference>
<dbReference type="RefSeq" id="XP_457787.1">
    <property type="nucleotide sequence ID" value="XM_457787.1"/>
</dbReference>
<comment type="pathway">
    <text evidence="3">Carbohydrate metabolism; galactose metabolism.</text>
</comment>
<evidence type="ECO:0000313" key="12">
    <source>
        <dbReference type="EMBL" id="CAG85825.1"/>
    </source>
</evidence>
<dbReference type="SMR" id="Q6BVI2"/>
<accession>Q6BVI2</accession>
<dbReference type="HOGENOM" id="CLU_007383_22_1_1"/>
<dbReference type="PANTHER" id="PTHR43725">
    <property type="entry name" value="UDP-GLUCOSE 4-EPIMERASE"/>
    <property type="match status" value="1"/>
</dbReference>
<evidence type="ECO:0000256" key="1">
    <source>
        <dbReference type="ARBA" id="ARBA00000083"/>
    </source>
</evidence>
<proteinExistence type="inferred from homology"/>
<dbReference type="GO" id="GO:0052574">
    <property type="term" value="P:UDP-galactose biosynthetic process"/>
    <property type="evidence" value="ECO:0007669"/>
    <property type="project" value="EnsemblFungi"/>
</dbReference>
<dbReference type="PROSITE" id="PS00545">
    <property type="entry name" value="ALDOSE_1_EPIMERASE"/>
    <property type="match status" value="1"/>
</dbReference>
<evidence type="ECO:0000256" key="7">
    <source>
        <dbReference type="ARBA" id="ARBA00023277"/>
    </source>
</evidence>
<dbReference type="GO" id="GO:0006012">
    <property type="term" value="P:galactose metabolic process"/>
    <property type="evidence" value="ECO:0007669"/>
    <property type="project" value="InterPro"/>
</dbReference>
<sequence length="700" mass="78551">MSKEYIIVTGGAGYIGSHTVIELIENGYEVIIIDNLCNSSYDSVARIEFMVKRSVNFFDIDLRDHEKLTNVFKTFKIKGVIHFAALKAVGESTKIPLEYYDNNINGTINLLKVMKENEVKTIVFSSSATVYGDATRFENMIPIPEHCPNDPTNPYGKTKYMIENIIKDIHTSDKFWRAAILRYFNPIGAHPSGLIGEDPLGIPNNLLPYLAQVAIGRREKLSIFGSDYDSHDGTPIRDYIHVVDLAKGHIAALNYLNELNSNEGLFREWNLGTGRGSTVFDVYHAFCKAVGKELPYEVVGRRDGDVLDLTANATRANNELKWKTNFTIEDACKDLWKWTTENPFGFQIKNYKWKLFNDTDVEDFRNRLHTVSFENFKVSIANYGALIQDVNFNNESLVNGFKTFNDYKSEDNPFFGTTVGRYANRISNGEFQLDGTTYKLTKNENGANTLHGGVNGANTLHGGVNGFDKQYFLGPIAKYHRDHTTLEFVLVDTDGNDGFPGDLETTVKYTIKEDSLEIEYISSLAEGSKRSVTAVNLTNHSYWNISPNKDINGTRIRASTNKCLKVNPKSLLPTGEIIESPHDLTKTVELTPDISFDNCFIANEKGSSLDTRSNELIDVVEATHPSSKTKLSVATTDPAFQLYTGDYTDINDFKSRSGFCVESSRFINAVNNKEWAEQVVLRKGETYGSKLKFSLSSVTT</sequence>
<dbReference type="FunCoup" id="Q6BVI2">
    <property type="interactions" value="548"/>
</dbReference>
<evidence type="ECO:0000256" key="2">
    <source>
        <dbReference type="ARBA" id="ARBA00001911"/>
    </source>
</evidence>
<evidence type="ECO:0000256" key="4">
    <source>
        <dbReference type="ARBA" id="ARBA00005028"/>
    </source>
</evidence>
<dbReference type="InterPro" id="IPR036291">
    <property type="entry name" value="NAD(P)-bd_dom_sf"/>
</dbReference>
<keyword evidence="13" id="KW-1185">Reference proteome</keyword>
<dbReference type="InterPro" id="IPR016040">
    <property type="entry name" value="NAD(P)-bd_dom"/>
</dbReference>
<dbReference type="OMA" id="KGLYREW"/>
<dbReference type="CDD" id="cd09019">
    <property type="entry name" value="galactose_mutarotase_like"/>
    <property type="match status" value="1"/>
</dbReference>
<evidence type="ECO:0000256" key="3">
    <source>
        <dbReference type="ARBA" id="ARBA00004947"/>
    </source>
</evidence>